<sequence length="101" mass="10720">MQDLIAALISFFLIDPLQAEMADKLRAARAPQAVVSDLTACAQAAKPAIVDRATGDPWWAVSSVVQVWIGTAQPDAVLADTAPSCRPAIEAARSFWQGRAT</sequence>
<name>A0ABQ4SEF4_9HYPH</name>
<dbReference type="RefSeq" id="WP_238236632.1">
    <property type="nucleotide sequence ID" value="NZ_BPQQ01000040.1"/>
</dbReference>
<evidence type="ECO:0000313" key="2">
    <source>
        <dbReference type="Proteomes" id="UP001055153"/>
    </source>
</evidence>
<keyword evidence="2" id="KW-1185">Reference proteome</keyword>
<comment type="caution">
    <text evidence="1">The sequence shown here is derived from an EMBL/GenBank/DDBJ whole genome shotgun (WGS) entry which is preliminary data.</text>
</comment>
<organism evidence="1 2">
    <name type="scientific">Methylobacterium isbiliense</name>
    <dbReference type="NCBI Taxonomy" id="315478"/>
    <lineage>
        <taxon>Bacteria</taxon>
        <taxon>Pseudomonadati</taxon>
        <taxon>Pseudomonadota</taxon>
        <taxon>Alphaproteobacteria</taxon>
        <taxon>Hyphomicrobiales</taxon>
        <taxon>Methylobacteriaceae</taxon>
        <taxon>Methylobacterium</taxon>
    </lineage>
</organism>
<reference evidence="1" key="1">
    <citation type="journal article" date="2021" name="Front. Microbiol.">
        <title>Comprehensive Comparative Genomics and Phenotyping of Methylobacterium Species.</title>
        <authorList>
            <person name="Alessa O."/>
            <person name="Ogura Y."/>
            <person name="Fujitani Y."/>
            <person name="Takami H."/>
            <person name="Hayashi T."/>
            <person name="Sahin N."/>
            <person name="Tani A."/>
        </authorList>
    </citation>
    <scope>NUCLEOTIDE SEQUENCE</scope>
    <source>
        <strain evidence="1">DSM 17168</strain>
    </source>
</reference>
<proteinExistence type="predicted"/>
<gene>
    <name evidence="1" type="ORF">GMJLKIPL_3550</name>
</gene>
<dbReference type="EMBL" id="BPQQ01000040">
    <property type="protein sequence ID" value="GJE01616.1"/>
    <property type="molecule type" value="Genomic_DNA"/>
</dbReference>
<evidence type="ECO:0000313" key="1">
    <source>
        <dbReference type="EMBL" id="GJE01616.1"/>
    </source>
</evidence>
<protein>
    <submittedName>
        <fullName evidence="1">Uncharacterized protein</fullName>
    </submittedName>
</protein>
<dbReference type="Proteomes" id="UP001055153">
    <property type="component" value="Unassembled WGS sequence"/>
</dbReference>
<accession>A0ABQ4SEF4</accession>
<reference evidence="1" key="2">
    <citation type="submission" date="2021-08" db="EMBL/GenBank/DDBJ databases">
        <authorList>
            <person name="Tani A."/>
            <person name="Ola A."/>
            <person name="Ogura Y."/>
            <person name="Katsura K."/>
            <person name="Hayashi T."/>
        </authorList>
    </citation>
    <scope>NUCLEOTIDE SEQUENCE</scope>
    <source>
        <strain evidence="1">DSM 17168</strain>
    </source>
</reference>